<dbReference type="PROSITE" id="PS50088">
    <property type="entry name" value="ANK_REPEAT"/>
    <property type="match status" value="2"/>
</dbReference>
<dbReference type="RefSeq" id="WP_353303068.1">
    <property type="nucleotide sequence ID" value="NZ_BAABWN010000006.1"/>
</dbReference>
<evidence type="ECO:0000313" key="6">
    <source>
        <dbReference type="Proteomes" id="UP001465153"/>
    </source>
</evidence>
<keyword evidence="2 3" id="KW-0040">ANK repeat</keyword>
<gene>
    <name evidence="5" type="ORF">NBRC116591_21920</name>
</gene>
<proteinExistence type="predicted"/>
<keyword evidence="6" id="KW-1185">Reference proteome</keyword>
<dbReference type="InterPro" id="IPR036770">
    <property type="entry name" value="Ankyrin_rpt-contain_sf"/>
</dbReference>
<dbReference type="Proteomes" id="UP001465153">
    <property type="component" value="Unassembled WGS sequence"/>
</dbReference>
<dbReference type="Pfam" id="PF12796">
    <property type="entry name" value="Ank_2"/>
    <property type="match status" value="1"/>
</dbReference>
<evidence type="ECO:0000256" key="4">
    <source>
        <dbReference type="SAM" id="MobiDB-lite"/>
    </source>
</evidence>
<evidence type="ECO:0008006" key="7">
    <source>
        <dbReference type="Google" id="ProtNLM"/>
    </source>
</evidence>
<reference evidence="5 6" key="1">
    <citation type="submission" date="2024-04" db="EMBL/GenBank/DDBJ databases">
        <title>Draft genome sequence of Sessilibacter corallicola NBRC 116591.</title>
        <authorList>
            <person name="Miyakawa T."/>
            <person name="Kusuya Y."/>
            <person name="Miura T."/>
        </authorList>
    </citation>
    <scope>NUCLEOTIDE SEQUENCE [LARGE SCALE GENOMIC DNA]</scope>
    <source>
        <strain evidence="5 6">KU-00831-HH</strain>
    </source>
</reference>
<feature type="compositionally biased region" description="Polar residues" evidence="4">
    <location>
        <begin position="255"/>
        <end position="270"/>
    </location>
</feature>
<dbReference type="PROSITE" id="PS50297">
    <property type="entry name" value="ANK_REP_REGION"/>
    <property type="match status" value="1"/>
</dbReference>
<organism evidence="5 6">
    <name type="scientific">Sessilibacter corallicola</name>
    <dbReference type="NCBI Taxonomy" id="2904075"/>
    <lineage>
        <taxon>Bacteria</taxon>
        <taxon>Pseudomonadati</taxon>
        <taxon>Pseudomonadota</taxon>
        <taxon>Gammaproteobacteria</taxon>
        <taxon>Cellvibrionales</taxon>
        <taxon>Cellvibrionaceae</taxon>
        <taxon>Sessilibacter</taxon>
    </lineage>
</organism>
<dbReference type="PANTHER" id="PTHR24198">
    <property type="entry name" value="ANKYRIN REPEAT AND PROTEIN KINASE DOMAIN-CONTAINING PROTEIN"/>
    <property type="match status" value="1"/>
</dbReference>
<dbReference type="InterPro" id="IPR002110">
    <property type="entry name" value="Ankyrin_rpt"/>
</dbReference>
<feature type="repeat" description="ANK" evidence="3">
    <location>
        <begin position="103"/>
        <end position="135"/>
    </location>
</feature>
<feature type="region of interest" description="Disordered" evidence="4">
    <location>
        <begin position="251"/>
        <end position="270"/>
    </location>
</feature>
<dbReference type="SMART" id="SM00248">
    <property type="entry name" value="ANK"/>
    <property type="match status" value="4"/>
</dbReference>
<protein>
    <recommendedName>
        <fullName evidence="7">Ankyrin repeat protein</fullName>
    </recommendedName>
</protein>
<dbReference type="EMBL" id="BAABWN010000006">
    <property type="protein sequence ID" value="GAA6168381.1"/>
    <property type="molecule type" value="Genomic_DNA"/>
</dbReference>
<comment type="caution">
    <text evidence="5">The sequence shown here is derived from an EMBL/GenBank/DDBJ whole genome shotgun (WGS) entry which is preliminary data.</text>
</comment>
<dbReference type="PANTHER" id="PTHR24198:SF165">
    <property type="entry name" value="ANKYRIN REPEAT-CONTAINING PROTEIN-RELATED"/>
    <property type="match status" value="1"/>
</dbReference>
<evidence type="ECO:0000256" key="2">
    <source>
        <dbReference type="ARBA" id="ARBA00023043"/>
    </source>
</evidence>
<sequence length="270" mass="30047">MPELRTQLEIAVQHQDIDAINHRFNQGDTANDKNHLGIPVFYDGLKTNNRAILTAFLQAGVDINIAYNHNGYTPFIYACLYCDKTTIQWLLDQGQNINQQTALGVSAIHVAVQRDSVTIAEYLVQQGANVFCETHHGESPLLISLKSKTGLNTFKFLLQCYQDHQHSLADKLMPCLAYIFEKQQPDAIEAAQALLPFAESIPTEIDIRNHMAKPGNYSSSPLRTLENTLNSKLSAALFALLKAEKLSRQARDNHQASGLSTNLWQDTGGL</sequence>
<dbReference type="Gene3D" id="1.25.40.20">
    <property type="entry name" value="Ankyrin repeat-containing domain"/>
    <property type="match status" value="1"/>
</dbReference>
<evidence type="ECO:0000313" key="5">
    <source>
        <dbReference type="EMBL" id="GAA6168381.1"/>
    </source>
</evidence>
<name>A0ABQ0A9Q2_9GAMM</name>
<keyword evidence="1" id="KW-0677">Repeat</keyword>
<evidence type="ECO:0000256" key="3">
    <source>
        <dbReference type="PROSITE-ProRule" id="PRU00023"/>
    </source>
</evidence>
<dbReference type="SUPFAM" id="SSF48403">
    <property type="entry name" value="Ankyrin repeat"/>
    <property type="match status" value="1"/>
</dbReference>
<evidence type="ECO:0000256" key="1">
    <source>
        <dbReference type="ARBA" id="ARBA00022737"/>
    </source>
</evidence>
<accession>A0ABQ0A9Q2</accession>
<feature type="repeat" description="ANK" evidence="3">
    <location>
        <begin position="70"/>
        <end position="102"/>
    </location>
</feature>